<dbReference type="Gene3D" id="3.15.10.30">
    <property type="entry name" value="Haemolymph juvenile hormone binding protein"/>
    <property type="match status" value="1"/>
</dbReference>
<proteinExistence type="inferred from homology"/>
<dbReference type="AlphaFoldDB" id="A0AA38IZ64"/>
<evidence type="ECO:0000256" key="1">
    <source>
        <dbReference type="ARBA" id="ARBA00022729"/>
    </source>
</evidence>
<evidence type="ECO:0000313" key="5">
    <source>
        <dbReference type="EMBL" id="KAJ3664930.1"/>
    </source>
</evidence>
<dbReference type="InterPro" id="IPR038606">
    <property type="entry name" value="To_sf"/>
</dbReference>
<name>A0AA38IZ64_9CUCU</name>
<evidence type="ECO:0000256" key="4">
    <source>
        <dbReference type="SAM" id="SignalP"/>
    </source>
</evidence>
<sequence>MANLPVFLFLVFIASCVSNPLPPSFPKCNRKQADFDDCFSKAVADTISQLKQAYPKVGIPSLNPLVIPEVTIGAGTSAVQFTQNFKNIKITKLTDFTSLKAKMNFDKKVLYIEAEYPEINFDFEYDIDGKILMLPITGKGPGLMHTEQILLKLTFNLEESNNHYKVVQTKAIYDKIGHFTIHFDNLFNGDKVLGDNVNNVINENWKDVLVDVKGGYEDAGAAVFHSIFNNLLAQVTISEIFGEP</sequence>
<keyword evidence="1 4" id="KW-0732">Signal</keyword>
<keyword evidence="6" id="KW-1185">Reference proteome</keyword>
<comment type="similarity">
    <text evidence="3">Belongs to the TO family.</text>
</comment>
<gene>
    <name evidence="5" type="ORF">Zmor_000462</name>
</gene>
<dbReference type="GO" id="GO:0007623">
    <property type="term" value="P:circadian rhythm"/>
    <property type="evidence" value="ECO:0007669"/>
    <property type="project" value="UniProtKB-ARBA"/>
</dbReference>
<dbReference type="Pfam" id="PF06585">
    <property type="entry name" value="JHBP"/>
    <property type="match status" value="1"/>
</dbReference>
<feature type="chain" id="PRO_5041230470" evidence="4">
    <location>
        <begin position="19"/>
        <end position="244"/>
    </location>
</feature>
<dbReference type="SMART" id="SM00700">
    <property type="entry name" value="JHBP"/>
    <property type="match status" value="1"/>
</dbReference>
<evidence type="ECO:0000256" key="2">
    <source>
        <dbReference type="ARBA" id="ARBA00023108"/>
    </source>
</evidence>
<organism evidence="5 6">
    <name type="scientific">Zophobas morio</name>
    <dbReference type="NCBI Taxonomy" id="2755281"/>
    <lineage>
        <taxon>Eukaryota</taxon>
        <taxon>Metazoa</taxon>
        <taxon>Ecdysozoa</taxon>
        <taxon>Arthropoda</taxon>
        <taxon>Hexapoda</taxon>
        <taxon>Insecta</taxon>
        <taxon>Pterygota</taxon>
        <taxon>Neoptera</taxon>
        <taxon>Endopterygota</taxon>
        <taxon>Coleoptera</taxon>
        <taxon>Polyphaga</taxon>
        <taxon>Cucujiformia</taxon>
        <taxon>Tenebrionidae</taxon>
        <taxon>Zophobas</taxon>
    </lineage>
</organism>
<dbReference type="FunFam" id="3.15.10.30:FF:000001">
    <property type="entry name" value="Takeout-like protein 1"/>
    <property type="match status" value="1"/>
</dbReference>
<evidence type="ECO:0000256" key="3">
    <source>
        <dbReference type="ARBA" id="ARBA00060902"/>
    </source>
</evidence>
<dbReference type="PANTHER" id="PTHR11008:SF32">
    <property type="entry name" value="CIRCADIAN CLOCK-CONTROLLED PROTEIN DAYWAKE-RELATED"/>
    <property type="match status" value="1"/>
</dbReference>
<protein>
    <submittedName>
        <fullName evidence="5">Uncharacterized protein</fullName>
    </submittedName>
</protein>
<dbReference type="GO" id="GO:0005615">
    <property type="term" value="C:extracellular space"/>
    <property type="evidence" value="ECO:0007669"/>
    <property type="project" value="TreeGrafter"/>
</dbReference>
<accession>A0AA38IZ64</accession>
<feature type="signal peptide" evidence="4">
    <location>
        <begin position="1"/>
        <end position="18"/>
    </location>
</feature>
<dbReference type="EMBL" id="JALNTZ010000001">
    <property type="protein sequence ID" value="KAJ3664930.1"/>
    <property type="molecule type" value="Genomic_DNA"/>
</dbReference>
<reference evidence="5" key="1">
    <citation type="journal article" date="2023" name="G3 (Bethesda)">
        <title>Whole genome assemblies of Zophobas morio and Tenebrio molitor.</title>
        <authorList>
            <person name="Kaur S."/>
            <person name="Stinson S.A."/>
            <person name="diCenzo G.C."/>
        </authorList>
    </citation>
    <scope>NUCLEOTIDE SEQUENCE</scope>
    <source>
        <strain evidence="5">QUZm001</strain>
    </source>
</reference>
<comment type="caution">
    <text evidence="5">The sequence shown here is derived from an EMBL/GenBank/DDBJ whole genome shotgun (WGS) entry which is preliminary data.</text>
</comment>
<evidence type="ECO:0000313" key="6">
    <source>
        <dbReference type="Proteomes" id="UP001168821"/>
    </source>
</evidence>
<dbReference type="InterPro" id="IPR010562">
    <property type="entry name" value="Haemolymph_juvenile_hormone-bd"/>
</dbReference>
<dbReference type="PANTHER" id="PTHR11008">
    <property type="entry name" value="PROTEIN TAKEOUT-LIKE PROTEIN"/>
    <property type="match status" value="1"/>
</dbReference>
<keyword evidence="2" id="KW-0090">Biological rhythms</keyword>
<dbReference type="Proteomes" id="UP001168821">
    <property type="component" value="Unassembled WGS sequence"/>
</dbReference>